<dbReference type="Gene3D" id="3.90.660.20">
    <property type="entry name" value="Protoporphyrinogen oxidase, mitochondrial, domain 2"/>
    <property type="match status" value="1"/>
</dbReference>
<dbReference type="GO" id="GO:0006783">
    <property type="term" value="P:heme biosynthetic process"/>
    <property type="evidence" value="ECO:0007669"/>
    <property type="project" value="UniProtKB-KW"/>
</dbReference>
<evidence type="ECO:0000256" key="6">
    <source>
        <dbReference type="ARBA" id="ARBA00023444"/>
    </source>
</evidence>
<keyword evidence="3" id="KW-0274">FAD</keyword>
<organism evidence="8 9">
    <name type="scientific">Candidatus Venteria ishoeyi</name>
    <dbReference type="NCBI Taxonomy" id="1899563"/>
    <lineage>
        <taxon>Bacteria</taxon>
        <taxon>Pseudomonadati</taxon>
        <taxon>Pseudomonadota</taxon>
        <taxon>Gammaproteobacteria</taxon>
        <taxon>Thiotrichales</taxon>
        <taxon>Thiotrichaceae</taxon>
        <taxon>Venteria</taxon>
    </lineage>
</organism>
<dbReference type="Gene3D" id="3.50.50.60">
    <property type="entry name" value="FAD/NAD(P)-binding domain"/>
    <property type="match status" value="1"/>
</dbReference>
<evidence type="ECO:0000256" key="4">
    <source>
        <dbReference type="ARBA" id="ARBA00023002"/>
    </source>
</evidence>
<sequence>MTVETLIIGAGISGLSTAWQLAQAGCSVAVWESGARLGGKIATDYDPVSGYTTEQAASMVLNFRPEVSRFLQETGLESCKLIRSPTTKRYLIHQGQLREVPMTLSGLLLTPLWSWPAKLRLLLEPFIMQQGHANETVAEFVRRRLGSEMLDKALGAYISGTLASDPEQASAQAILPRLTALEQRYGSLTAGVFAHKVLNKKQASETEGFSFQGGMSALVEKLAVGIASKIHLQHKLVAVSPEHNGWSVVAQTPTGEKSLWVRNLILTTPAPATAQLLKYFDKPLSELLTGIQYAPLSVVHLGVKKDNIKHAVSGTGFLTPPKEKTVINGSMWMHSLFQNRAPTDHVLLSNYLGGARHPEVINWDTQQCIDSVTQELQDLLGLSGHAAWAKVDQHAQALPLYHGHYMQRQQQIQQCLRQHTGLYLQGNYIGGVSIRDRIIQAEKLAQVILSKTASHSAQTATHHETTIPINR</sequence>
<keyword evidence="2" id="KW-0285">Flavoprotein</keyword>
<keyword evidence="9" id="KW-1185">Reference proteome</keyword>
<dbReference type="NCBIfam" id="TIGR00562">
    <property type="entry name" value="proto_IX_ox"/>
    <property type="match status" value="1"/>
</dbReference>
<comment type="pathway">
    <text evidence="6">Porphyrin-containing compound metabolism.</text>
</comment>
<dbReference type="GO" id="GO:0004729">
    <property type="term" value="F:oxygen-dependent protoporphyrinogen oxidase activity"/>
    <property type="evidence" value="ECO:0007669"/>
    <property type="project" value="UniProtKB-EC"/>
</dbReference>
<evidence type="ECO:0000256" key="5">
    <source>
        <dbReference type="ARBA" id="ARBA00023133"/>
    </source>
</evidence>
<keyword evidence="4 8" id="KW-0560">Oxidoreductase</keyword>
<feature type="domain" description="Amine oxidase" evidence="7">
    <location>
        <begin position="12"/>
        <end position="448"/>
    </location>
</feature>
<evidence type="ECO:0000256" key="1">
    <source>
        <dbReference type="ARBA" id="ARBA00001974"/>
    </source>
</evidence>
<dbReference type="InterPro" id="IPR004572">
    <property type="entry name" value="Protoporphyrinogen_oxidase"/>
</dbReference>
<dbReference type="SUPFAM" id="SSF54373">
    <property type="entry name" value="FAD-linked reductases, C-terminal domain"/>
    <property type="match status" value="1"/>
</dbReference>
<evidence type="ECO:0000313" key="9">
    <source>
        <dbReference type="Proteomes" id="UP000236724"/>
    </source>
</evidence>
<comment type="cofactor">
    <cofactor evidence="1">
        <name>FAD</name>
        <dbReference type="ChEBI" id="CHEBI:57692"/>
    </cofactor>
</comment>
<dbReference type="EC" id="1.3.3.4" evidence="8"/>
<dbReference type="EMBL" id="FMSV02000542">
    <property type="protein sequence ID" value="SEH07932.1"/>
    <property type="molecule type" value="Genomic_DNA"/>
</dbReference>
<dbReference type="Proteomes" id="UP000236724">
    <property type="component" value="Unassembled WGS sequence"/>
</dbReference>
<dbReference type="Gene3D" id="1.10.3110.10">
    <property type="entry name" value="protoporphyrinogen ix oxidase, domain 3"/>
    <property type="match status" value="1"/>
</dbReference>
<proteinExistence type="predicted"/>
<gene>
    <name evidence="8" type="primary">hemY</name>
    <name evidence="8" type="ORF">MBHS_03819</name>
</gene>
<dbReference type="InterPro" id="IPR050464">
    <property type="entry name" value="Zeta_carotene_desat/Oxidored"/>
</dbReference>
<dbReference type="PANTHER" id="PTHR42923:SF3">
    <property type="entry name" value="PROTOPORPHYRINOGEN OXIDASE"/>
    <property type="match status" value="1"/>
</dbReference>
<dbReference type="OrthoDB" id="337830at2"/>
<dbReference type="RefSeq" id="WP_103921526.1">
    <property type="nucleotide sequence ID" value="NZ_FMSV02000542.1"/>
</dbReference>
<dbReference type="Pfam" id="PF01593">
    <property type="entry name" value="Amino_oxidase"/>
    <property type="match status" value="1"/>
</dbReference>
<evidence type="ECO:0000313" key="8">
    <source>
        <dbReference type="EMBL" id="SEH07932.1"/>
    </source>
</evidence>
<dbReference type="SUPFAM" id="SSF51905">
    <property type="entry name" value="FAD/NAD(P)-binding domain"/>
    <property type="match status" value="1"/>
</dbReference>
<protein>
    <submittedName>
        <fullName evidence="8">Protoporphyrinogen oxidase</fullName>
        <ecNumber evidence="8">1.3.3.4</ecNumber>
    </submittedName>
</protein>
<reference evidence="8 9" key="1">
    <citation type="submission" date="2016-10" db="EMBL/GenBank/DDBJ databases">
        <authorList>
            <person name="de Groot N.N."/>
        </authorList>
    </citation>
    <scope>NUCLEOTIDE SEQUENCE [LARGE SCALE GENOMIC DNA]</scope>
    <source>
        <strain evidence="8">MBHS1</strain>
    </source>
</reference>
<dbReference type="AlphaFoldDB" id="A0A1H6FCX1"/>
<evidence type="ECO:0000256" key="2">
    <source>
        <dbReference type="ARBA" id="ARBA00022630"/>
    </source>
</evidence>
<evidence type="ECO:0000259" key="7">
    <source>
        <dbReference type="Pfam" id="PF01593"/>
    </source>
</evidence>
<name>A0A1H6FCX1_9GAMM</name>
<accession>A0A1H6FCX1</accession>
<dbReference type="InterPro" id="IPR036188">
    <property type="entry name" value="FAD/NAD-bd_sf"/>
</dbReference>
<evidence type="ECO:0000256" key="3">
    <source>
        <dbReference type="ARBA" id="ARBA00022827"/>
    </source>
</evidence>
<dbReference type="PANTHER" id="PTHR42923">
    <property type="entry name" value="PROTOPORPHYRINOGEN OXIDASE"/>
    <property type="match status" value="1"/>
</dbReference>
<keyword evidence="5" id="KW-0350">Heme biosynthesis</keyword>
<dbReference type="InterPro" id="IPR002937">
    <property type="entry name" value="Amino_oxidase"/>
</dbReference>